<dbReference type="EMBL" id="CM047941">
    <property type="protein sequence ID" value="KAI9902767.1"/>
    <property type="molecule type" value="Genomic_DNA"/>
</dbReference>
<evidence type="ECO:0000313" key="1">
    <source>
        <dbReference type="EMBL" id="KAI9902767.1"/>
    </source>
</evidence>
<dbReference type="Proteomes" id="UP001163324">
    <property type="component" value="Chromosome 2"/>
</dbReference>
<name>A0ACC0VA46_9HYPO</name>
<comment type="caution">
    <text evidence="1">The sequence shown here is derived from an EMBL/GenBank/DDBJ whole genome shotgun (WGS) entry which is preliminary data.</text>
</comment>
<sequence>MVAVIIFSGHHGVAGCVTVQARSAPDSVCSYGLNKAHDVQQNDFDISLTSPDYNPSPPEPGLDYLNLPTQSEEMRYNQEPNTTSLTLEQSQPPNILNIYQQPVIGTPAQYNHDPNHYYHQPTPPIFPGIEARPRLTSSATPSAAIGQGHRSTTLPSGTFAGSHMSTRDQYSTALPSYRRASDFARSPSYATGALPRRVPISPSPTVASGFGGSISRMDSSQRYSTGGKGPAVPPMDDTQSIGTLQYADGNSPIKATITGVIDKGFFLSEDNEWTCYRRNYFSCNCSYSLSPYYPAAQIQYVASPSATPSQVFGFAMCISAVVSDSDQHTIELVQHTPKRDKGPTTTPTKVPLLAKQDQQSVHAHAGGMFGNPAISHGRAMYSEGYGSSAQPTTNLMAEHTFERIQFKQATQNNGKRRAAQQYYHLVVELWADLGGQGGDQYVKVAFRKSAKMIVRGRSPGHYQNERRASQSNPPSGSAGNMGSGYAPVSNYYETSSSVPLSTGPGTYDARGGAFTAPRRHALPAETPMTADEQRSMEDIKGYSYFPGAATDGHTDDRVDAYDHQSHSDSMHPHMLDMHSKVKSEYENTLPRLMHPPVMSSDQRPRCGPFEAKPTSNGYYPPHMMSPSNLSMTMS</sequence>
<organism evidence="1 2">
    <name type="scientific">Trichothecium roseum</name>
    <dbReference type="NCBI Taxonomy" id="47278"/>
    <lineage>
        <taxon>Eukaryota</taxon>
        <taxon>Fungi</taxon>
        <taxon>Dikarya</taxon>
        <taxon>Ascomycota</taxon>
        <taxon>Pezizomycotina</taxon>
        <taxon>Sordariomycetes</taxon>
        <taxon>Hypocreomycetidae</taxon>
        <taxon>Hypocreales</taxon>
        <taxon>Hypocreales incertae sedis</taxon>
        <taxon>Trichothecium</taxon>
    </lineage>
</organism>
<protein>
    <submittedName>
        <fullName evidence="1">Uncharacterized protein</fullName>
    </submittedName>
</protein>
<reference evidence="1" key="1">
    <citation type="submission" date="2022-10" db="EMBL/GenBank/DDBJ databases">
        <title>Complete Genome of Trichothecium roseum strain YXFP-22015, a Plant Pathogen Isolated from Citrus.</title>
        <authorList>
            <person name="Wang Y."/>
            <person name="Zhu L."/>
        </authorList>
    </citation>
    <scope>NUCLEOTIDE SEQUENCE</scope>
    <source>
        <strain evidence="1">YXFP-22015</strain>
    </source>
</reference>
<gene>
    <name evidence="1" type="ORF">N3K66_002119</name>
</gene>
<evidence type="ECO:0000313" key="2">
    <source>
        <dbReference type="Proteomes" id="UP001163324"/>
    </source>
</evidence>
<accession>A0ACC0VA46</accession>
<keyword evidence="2" id="KW-1185">Reference proteome</keyword>
<proteinExistence type="predicted"/>